<evidence type="ECO:0000256" key="4">
    <source>
        <dbReference type="SAM" id="SignalP"/>
    </source>
</evidence>
<feature type="domain" description="TonB-dependent receptor plug" evidence="5">
    <location>
        <begin position="142"/>
        <end position="221"/>
    </location>
</feature>
<keyword evidence="6" id="KW-0675">Receptor</keyword>
<dbReference type="InterPro" id="IPR008969">
    <property type="entry name" value="CarboxyPept-like_regulatory"/>
</dbReference>
<dbReference type="Gene3D" id="2.40.170.20">
    <property type="entry name" value="TonB-dependent receptor, beta-barrel domain"/>
    <property type="match status" value="1"/>
</dbReference>
<evidence type="ECO:0000313" key="7">
    <source>
        <dbReference type="Proteomes" id="UP001207742"/>
    </source>
</evidence>
<evidence type="ECO:0000256" key="1">
    <source>
        <dbReference type="ARBA" id="ARBA00004442"/>
    </source>
</evidence>
<dbReference type="EMBL" id="JAPDNS010000002">
    <property type="protein sequence ID" value="MCW3485758.1"/>
    <property type="molecule type" value="Genomic_DNA"/>
</dbReference>
<evidence type="ECO:0000256" key="2">
    <source>
        <dbReference type="ARBA" id="ARBA00023136"/>
    </source>
</evidence>
<evidence type="ECO:0000313" key="6">
    <source>
        <dbReference type="EMBL" id="MCW3485758.1"/>
    </source>
</evidence>
<feature type="signal peptide" evidence="4">
    <location>
        <begin position="1"/>
        <end position="24"/>
    </location>
</feature>
<sequence length="745" mass="82068">MKNTMVSFGWPLLCILCCSQLAVAQYKITGTVKNSKGEAITGASITLPATGGGTTADVSGAFALETGAHGKQQLSVSAIGYRSFKQTILLADTTLVLAIVLPSDPRALQEVVVNAGTFEASDKAKGAALTPIDAVTVAGSYADITQALRSLPGAQQIGEQEGLFVRGGTSDETKQFIDGTLLKYPNYPSVPGITQYARVNPFLFKGILFSSGGYSALYGSAMSSALILESVDLPEKTSASFSIFPANLGAGWQHLARNNRSSYGVNLSYSNQALYNKIIPQQPDYFSGPRYLDGTANFRLKTGRRGMLKFYTNWSSSDVGTKNPDIDSLALRAAWQVKGQNIYNNLSYRSYLADNWKIEAGAAYTYNQNEENTSLQTTAGQRVVLPTVPYAGKNRATGTQTHFAQARLVLTHFFPAGPVLRWGAEHFYTREKSVSNDSAKGFTDQLTAVFAEADIYLTRRLAAKAGVRMEYAALLRQAVTAPRISLAYRLPHGGQFNLAYGIFYQQPAAEWLYKPELPAFSAATHYILNYTQRFSNRFFRVEAYYKQYANLVKTTPALSNNGNGYAQGIELFWRDKKSIRDLDYWVTYTYLDTKRDFADYPYSLRPAFAAPHTATVAVKKFFRAISTNVNVSYALAAGRPYYDIRYDAPGHTYVADEGTTKGYSVVNLHVAYLTSFFKHWKRKDFSGIALGVNNLLGTEQVFGYRYSVNGQNKVPVTLPATRSFFVGVFISLGIDRTDDFLNNNL</sequence>
<feature type="chain" id="PRO_5047411779" evidence="4">
    <location>
        <begin position="25"/>
        <end position="745"/>
    </location>
</feature>
<dbReference type="RefSeq" id="WP_264732510.1">
    <property type="nucleotide sequence ID" value="NZ_JAPDNR010000001.1"/>
</dbReference>
<dbReference type="Proteomes" id="UP001207742">
    <property type="component" value="Unassembled WGS sequence"/>
</dbReference>
<keyword evidence="7" id="KW-1185">Reference proteome</keyword>
<comment type="subcellular location">
    <subcellularLocation>
        <location evidence="1">Cell outer membrane</location>
    </subcellularLocation>
</comment>
<dbReference type="SUPFAM" id="SSF56935">
    <property type="entry name" value="Porins"/>
    <property type="match status" value="1"/>
</dbReference>
<dbReference type="SUPFAM" id="SSF49464">
    <property type="entry name" value="Carboxypeptidase regulatory domain-like"/>
    <property type="match status" value="1"/>
</dbReference>
<keyword evidence="4" id="KW-0732">Signal</keyword>
<evidence type="ECO:0000256" key="3">
    <source>
        <dbReference type="ARBA" id="ARBA00023237"/>
    </source>
</evidence>
<comment type="caution">
    <text evidence="6">The sequence shown here is derived from an EMBL/GenBank/DDBJ whole genome shotgun (WGS) entry which is preliminary data.</text>
</comment>
<dbReference type="InterPro" id="IPR012910">
    <property type="entry name" value="Plug_dom"/>
</dbReference>
<dbReference type="Pfam" id="PF07715">
    <property type="entry name" value="Plug"/>
    <property type="match status" value="1"/>
</dbReference>
<dbReference type="Pfam" id="PF13715">
    <property type="entry name" value="CarbopepD_reg_2"/>
    <property type="match status" value="1"/>
</dbReference>
<accession>A0ABT3IP86</accession>
<organism evidence="6 7">
    <name type="scientific">Chitinophaga nivalis</name>
    <dbReference type="NCBI Taxonomy" id="2991709"/>
    <lineage>
        <taxon>Bacteria</taxon>
        <taxon>Pseudomonadati</taxon>
        <taxon>Bacteroidota</taxon>
        <taxon>Chitinophagia</taxon>
        <taxon>Chitinophagales</taxon>
        <taxon>Chitinophagaceae</taxon>
        <taxon>Chitinophaga</taxon>
    </lineage>
</organism>
<proteinExistence type="predicted"/>
<keyword evidence="2" id="KW-0472">Membrane</keyword>
<evidence type="ECO:0000259" key="5">
    <source>
        <dbReference type="Pfam" id="PF07715"/>
    </source>
</evidence>
<dbReference type="Gene3D" id="2.170.130.10">
    <property type="entry name" value="TonB-dependent receptor, plug domain"/>
    <property type="match status" value="1"/>
</dbReference>
<dbReference type="InterPro" id="IPR036942">
    <property type="entry name" value="Beta-barrel_TonB_sf"/>
</dbReference>
<dbReference type="Gene3D" id="2.60.40.1120">
    <property type="entry name" value="Carboxypeptidase-like, regulatory domain"/>
    <property type="match status" value="1"/>
</dbReference>
<reference evidence="6 7" key="1">
    <citation type="submission" date="2022-10" db="EMBL/GenBank/DDBJ databases">
        <title>Chitinophaga nivalis PC15 sp. nov., isolated from Pyeongchang county, South Korea.</title>
        <authorList>
            <person name="Trinh H.N."/>
        </authorList>
    </citation>
    <scope>NUCLEOTIDE SEQUENCE [LARGE SCALE GENOMIC DNA]</scope>
    <source>
        <strain evidence="6 7">PC14</strain>
    </source>
</reference>
<keyword evidence="3" id="KW-0998">Cell outer membrane</keyword>
<protein>
    <submittedName>
        <fullName evidence="6">TonB-dependent receptor</fullName>
    </submittedName>
</protein>
<gene>
    <name evidence="6" type="ORF">OL497_17770</name>
</gene>
<name>A0ABT3IP86_9BACT</name>
<dbReference type="InterPro" id="IPR037066">
    <property type="entry name" value="Plug_dom_sf"/>
</dbReference>